<dbReference type="InterPro" id="IPR029068">
    <property type="entry name" value="Glyas_Bleomycin-R_OHBP_Dase"/>
</dbReference>
<dbReference type="RefSeq" id="WP_114454194.1">
    <property type="nucleotide sequence ID" value="NZ_QPJC01000011.1"/>
</dbReference>
<dbReference type="PANTHER" id="PTHR33993">
    <property type="entry name" value="GLYOXALASE-RELATED"/>
    <property type="match status" value="1"/>
</dbReference>
<dbReference type="Gene3D" id="3.10.180.10">
    <property type="entry name" value="2,3-Dihydroxybiphenyl 1,2-Dioxygenase, domain 1"/>
    <property type="match status" value="1"/>
</dbReference>
<dbReference type="AlphaFoldDB" id="A0A368VLF4"/>
<gene>
    <name evidence="1" type="ORF">DFQ14_111154</name>
</gene>
<dbReference type="OrthoDB" id="5175574at2"/>
<dbReference type="InterPro" id="IPR052164">
    <property type="entry name" value="Anthracycline_SecMetBiosynth"/>
</dbReference>
<evidence type="ECO:0000313" key="1">
    <source>
        <dbReference type="EMBL" id="RCW40505.1"/>
    </source>
</evidence>
<dbReference type="Proteomes" id="UP000253495">
    <property type="component" value="Unassembled WGS sequence"/>
</dbReference>
<dbReference type="EMBL" id="QPJC01000011">
    <property type="protein sequence ID" value="RCW40505.1"/>
    <property type="molecule type" value="Genomic_DNA"/>
</dbReference>
<evidence type="ECO:0000313" key="2">
    <source>
        <dbReference type="Proteomes" id="UP000253495"/>
    </source>
</evidence>
<organism evidence="1 2">
    <name type="scientific">Halopolyspora algeriensis</name>
    <dbReference type="NCBI Taxonomy" id="1500506"/>
    <lineage>
        <taxon>Bacteria</taxon>
        <taxon>Bacillati</taxon>
        <taxon>Actinomycetota</taxon>
        <taxon>Actinomycetes</taxon>
        <taxon>Actinomycetes incertae sedis</taxon>
        <taxon>Halopolyspora</taxon>
    </lineage>
</organism>
<name>A0A368VLF4_9ACTN</name>
<protein>
    <submittedName>
        <fullName evidence="1">Uncharacterized protein</fullName>
    </submittedName>
</protein>
<proteinExistence type="predicted"/>
<keyword evidence="2" id="KW-1185">Reference proteome</keyword>
<dbReference type="PANTHER" id="PTHR33993:SF14">
    <property type="entry name" value="GB|AAF24581.1"/>
    <property type="match status" value="1"/>
</dbReference>
<comment type="caution">
    <text evidence="1">The sequence shown here is derived from an EMBL/GenBank/DDBJ whole genome shotgun (WGS) entry which is preliminary data.</text>
</comment>
<dbReference type="SUPFAM" id="SSF54593">
    <property type="entry name" value="Glyoxalase/Bleomycin resistance protein/Dihydroxybiphenyl dioxygenase"/>
    <property type="match status" value="2"/>
</dbReference>
<reference evidence="1 2" key="1">
    <citation type="submission" date="2018-07" db="EMBL/GenBank/DDBJ databases">
        <title>Genomic Encyclopedia of Type Strains, Phase III (KMG-III): the genomes of soil and plant-associated and newly described type strains.</title>
        <authorList>
            <person name="Whitman W."/>
        </authorList>
    </citation>
    <scope>NUCLEOTIDE SEQUENCE [LARGE SCALE GENOMIC DNA]</scope>
    <source>
        <strain evidence="1 2">CECT 8575</strain>
    </source>
</reference>
<sequence>MPSQKAVRGLRRTELITSDPETSLRFHRALLDWKVLSTEEGFSCWVGDRQIALVHTPRADEQAGWRPVFAGAGQGSVLTGPDDTSAVLATGRAQHGPWAPHPRRGELCWIELFTEDAARSDTFWTETLSWTSEEADDGAAYTAEEKPIARRSSSGRIGDRCCWLCYFTVDSLERAAEQVHELGGTLLERLEHPGMGETLIIADTGGAVSALTGKTETWGG</sequence>
<accession>A0A368VLF4</accession>